<feature type="region of interest" description="Disordered" evidence="1">
    <location>
        <begin position="389"/>
        <end position="520"/>
    </location>
</feature>
<sequence>MSSPQILAQSSHQQQHQQHQLQQQQLQQQQQRLGGNLATHTTTNQSNNPHGFAVRPTLPDRDVTSATIEDALSKPAKKWGKLFCPFIIFDLVRKFYEKEIKTWTELTTRLGVEPPDPGKDESAQKIAQYGVRLKKWMNSMHIKAFFEYLMNIPNEYWTKIPDDPNPISQAIRDGIAVEDDMALRALLPHIRPKRGRKRPDDESLNSPAQRQRLSPPSAIDGPQGPWSAHPDPRAPQLSMDPSRSGGAVWGLHDPVPTPINKWPNSAATPTARSAFWEDALEPRSAVTPSKQKIASHRRGAKNVSSAWKPSGSDPGSAKTRGRPPMNRASVEAPNHPSAVSWAPTPDSNPAELKEMMPITPNSSQVHIPLHSPVSSQTSSVQTQVQAGITPPNAPLGTPTGMGSVAGEAGRPSRPNISLQVPERQGGSVRLASPPMMVMNGQQGYGTAPPPQPLPPHGGLRDPTHTNGWRSGQDPSLPPPPQPPSTATETTAAAPAPTPASAAETNGTTTSGQAPAPPPPAAYVRDVPEYYFEGMDDRTNMDPLISYFTHVLHNADWVDPEGNRQEPAGMEECTAMTNATVEHMYKSAESSQAFLINLAALAGAKMLMTSRPKCHRVETSKDIFTYYFDWQYRFGNLKGQFTMTHSVPLTMWKKKSPEEAAETSDQGDGTMPNKKLEPLTSEQWQVKYRALMDELERRDQELFDMQTRVMKSLK</sequence>
<proteinExistence type="predicted"/>
<dbReference type="Pfam" id="PF09441">
    <property type="entry name" value="Abp2"/>
    <property type="match status" value="1"/>
</dbReference>
<reference evidence="2 3" key="1">
    <citation type="submission" date="2024-01" db="EMBL/GenBank/DDBJ databases">
        <title>Complete genome of Cladobotryum mycophilum ATHUM6906.</title>
        <authorList>
            <person name="Christinaki A.C."/>
            <person name="Myridakis A.I."/>
            <person name="Kouvelis V.N."/>
        </authorList>
    </citation>
    <scope>NUCLEOTIDE SEQUENCE [LARGE SCALE GENOMIC DNA]</scope>
    <source>
        <strain evidence="2 3">ATHUM6906</strain>
    </source>
</reference>
<accession>A0ABR0T0U9</accession>
<feature type="compositionally biased region" description="Polar residues" evidence="1">
    <location>
        <begin position="38"/>
        <end position="49"/>
    </location>
</feature>
<dbReference type="InterPro" id="IPR018562">
    <property type="entry name" value="ARS-binding_2"/>
</dbReference>
<feature type="compositionally biased region" description="Polar residues" evidence="1">
    <location>
        <begin position="204"/>
        <end position="214"/>
    </location>
</feature>
<dbReference type="PANTHER" id="PTHR42048:SF1">
    <property type="entry name" value="ARS-BINDING PROTEIN 2"/>
    <property type="match status" value="1"/>
</dbReference>
<dbReference type="EMBL" id="JAVFKD010000001">
    <property type="protein sequence ID" value="KAK5998081.1"/>
    <property type="molecule type" value="Genomic_DNA"/>
</dbReference>
<feature type="compositionally biased region" description="Low complexity" evidence="1">
    <location>
        <begin position="9"/>
        <end position="31"/>
    </location>
</feature>
<feature type="region of interest" description="Disordered" evidence="1">
    <location>
        <begin position="1"/>
        <end position="59"/>
    </location>
</feature>
<evidence type="ECO:0000313" key="3">
    <source>
        <dbReference type="Proteomes" id="UP001338125"/>
    </source>
</evidence>
<feature type="region of interest" description="Disordered" evidence="1">
    <location>
        <begin position="282"/>
        <end position="354"/>
    </location>
</feature>
<protein>
    <submittedName>
        <fullName evidence="2">ARS-binding protein 2</fullName>
    </submittedName>
</protein>
<comment type="caution">
    <text evidence="2">The sequence shown here is derived from an EMBL/GenBank/DDBJ whole genome shotgun (WGS) entry which is preliminary data.</text>
</comment>
<dbReference type="Proteomes" id="UP001338125">
    <property type="component" value="Unassembled WGS sequence"/>
</dbReference>
<organism evidence="2 3">
    <name type="scientific">Cladobotryum mycophilum</name>
    <dbReference type="NCBI Taxonomy" id="491253"/>
    <lineage>
        <taxon>Eukaryota</taxon>
        <taxon>Fungi</taxon>
        <taxon>Dikarya</taxon>
        <taxon>Ascomycota</taxon>
        <taxon>Pezizomycotina</taxon>
        <taxon>Sordariomycetes</taxon>
        <taxon>Hypocreomycetidae</taxon>
        <taxon>Hypocreales</taxon>
        <taxon>Hypocreaceae</taxon>
        <taxon>Cladobotryum</taxon>
    </lineage>
</organism>
<evidence type="ECO:0000313" key="2">
    <source>
        <dbReference type="EMBL" id="KAK5998081.1"/>
    </source>
</evidence>
<feature type="compositionally biased region" description="Polar residues" evidence="1">
    <location>
        <begin position="464"/>
        <end position="473"/>
    </location>
</feature>
<feature type="region of interest" description="Disordered" evidence="1">
    <location>
        <begin position="187"/>
        <end position="255"/>
    </location>
</feature>
<gene>
    <name evidence="2" type="ORF">PT974_00453</name>
</gene>
<feature type="compositionally biased region" description="Low complexity" evidence="1">
    <location>
        <begin position="484"/>
        <end position="504"/>
    </location>
</feature>
<dbReference type="PANTHER" id="PTHR42048">
    <property type="entry name" value="ARS-BINDING PROTEIN 2"/>
    <property type="match status" value="1"/>
</dbReference>
<feature type="region of interest" description="Disordered" evidence="1">
    <location>
        <begin position="652"/>
        <end position="678"/>
    </location>
</feature>
<name>A0ABR0T0U9_9HYPO</name>
<keyword evidence="3" id="KW-1185">Reference proteome</keyword>
<evidence type="ECO:0000256" key="1">
    <source>
        <dbReference type="SAM" id="MobiDB-lite"/>
    </source>
</evidence>